<evidence type="ECO:0000313" key="3">
    <source>
        <dbReference type="Proteomes" id="UP000256328"/>
    </source>
</evidence>
<proteinExistence type="predicted"/>
<dbReference type="Pfam" id="PF18631">
    <property type="entry name" value="Cucumopine_C"/>
    <property type="match status" value="1"/>
</dbReference>
<dbReference type="Proteomes" id="UP000256328">
    <property type="component" value="Unassembled WGS sequence"/>
</dbReference>
<keyword evidence="3" id="KW-1185">Reference proteome</keyword>
<organism evidence="2 3">
    <name type="scientific">Coleophoma crateriformis</name>
    <dbReference type="NCBI Taxonomy" id="565419"/>
    <lineage>
        <taxon>Eukaryota</taxon>
        <taxon>Fungi</taxon>
        <taxon>Dikarya</taxon>
        <taxon>Ascomycota</taxon>
        <taxon>Pezizomycotina</taxon>
        <taxon>Leotiomycetes</taxon>
        <taxon>Helotiales</taxon>
        <taxon>Dermateaceae</taxon>
        <taxon>Coleophoma</taxon>
    </lineage>
</organism>
<evidence type="ECO:0000259" key="1">
    <source>
        <dbReference type="Pfam" id="PF18631"/>
    </source>
</evidence>
<name>A0A3D8SI84_9HELO</name>
<dbReference type="EMBL" id="PDLN01000005">
    <property type="protein sequence ID" value="RDW86037.1"/>
    <property type="molecule type" value="Genomic_DNA"/>
</dbReference>
<comment type="caution">
    <text evidence="2">The sequence shown here is derived from an EMBL/GenBank/DDBJ whole genome shotgun (WGS) entry which is preliminary data.</text>
</comment>
<reference evidence="2 3" key="1">
    <citation type="journal article" date="2018" name="IMA Fungus">
        <title>IMA Genome-F 9: Draft genome sequence of Annulohypoxylon stygium, Aspergillus mulundensis, Berkeleyomyces basicola (syn. Thielaviopsis basicola), Ceratocystis smalleyi, two Cercospora beticola strains, Coleophoma cylindrospora, Fusarium fracticaudum, Phialophora cf. hyalina, and Morchella septimelata.</title>
        <authorList>
            <person name="Wingfield B.D."/>
            <person name="Bills G.F."/>
            <person name="Dong Y."/>
            <person name="Huang W."/>
            <person name="Nel W.J."/>
            <person name="Swalarsk-Parry B.S."/>
            <person name="Vaghefi N."/>
            <person name="Wilken P.M."/>
            <person name="An Z."/>
            <person name="de Beer Z.W."/>
            <person name="De Vos L."/>
            <person name="Chen L."/>
            <person name="Duong T.A."/>
            <person name="Gao Y."/>
            <person name="Hammerbacher A."/>
            <person name="Kikkert J.R."/>
            <person name="Li Y."/>
            <person name="Li H."/>
            <person name="Li K."/>
            <person name="Li Q."/>
            <person name="Liu X."/>
            <person name="Ma X."/>
            <person name="Naidoo K."/>
            <person name="Pethybridge S.J."/>
            <person name="Sun J."/>
            <person name="Steenkamp E.T."/>
            <person name="van der Nest M.A."/>
            <person name="van Wyk S."/>
            <person name="Wingfield M.J."/>
            <person name="Xiong C."/>
            <person name="Yue Q."/>
            <person name="Zhang X."/>
        </authorList>
    </citation>
    <scope>NUCLEOTIDE SEQUENCE [LARGE SCALE GENOMIC DNA]</scope>
    <source>
        <strain evidence="2 3">BP5796</strain>
    </source>
</reference>
<feature type="domain" description="Cucumopine synthase C-terminal helical bundle" evidence="1">
    <location>
        <begin position="180"/>
        <end position="305"/>
    </location>
</feature>
<gene>
    <name evidence="2" type="ORF">BP5796_04362</name>
</gene>
<dbReference type="AlphaFoldDB" id="A0A3D8SI84"/>
<protein>
    <recommendedName>
        <fullName evidence="1">Cucumopine synthase C-terminal helical bundle domain-containing protein</fullName>
    </recommendedName>
</protein>
<dbReference type="Gene3D" id="2.40.100.20">
    <property type="match status" value="1"/>
</dbReference>
<evidence type="ECO:0000313" key="2">
    <source>
        <dbReference type="EMBL" id="RDW86037.1"/>
    </source>
</evidence>
<accession>A0A3D8SI84</accession>
<sequence>MQAPKILEFVGPTPGCSFRVEVFNEKNADLLKTLSLLLPLNGFLIHAVIAGETFYVPTPSLALAAKNMMPRRPGSVYYNVTGQSICFCYGLVTESTLVNEIGEVLEEDLPRLVQLGKLVYEKTCSVRSPNMVRLAIRRPGETATAALEIKHVQESTLQFDGRWERAKEIMDQEVARLRVLEEPDEIQKIRLCATGSRAGQEATTLQPMVILYGYLATLGPHSLTRLLAVSKYKEVTLSLMVRMTRQFLVNTFNQFELLADVGLTKMRKIGIIYNTALDSVTTLENYRLLTDSLRSLVQILFRWVHLVFPWFLKDQLTPRTTEEASTLPKIQVYSENMDEF</sequence>
<dbReference type="OrthoDB" id="5049228at2759"/>
<dbReference type="InterPro" id="IPR040602">
    <property type="entry name" value="Cucumopine_C"/>
</dbReference>